<gene>
    <name evidence="2" type="ORF">EFY87_10650</name>
</gene>
<dbReference type="InterPro" id="IPR009327">
    <property type="entry name" value="Cupin_DUF985"/>
</dbReference>
<dbReference type="SUPFAM" id="SSF51182">
    <property type="entry name" value="RmlC-like cupins"/>
    <property type="match status" value="1"/>
</dbReference>
<keyword evidence="3" id="KW-1185">Reference proteome</keyword>
<protein>
    <submittedName>
        <fullName evidence="2">Cupin domain-containing protein</fullName>
    </submittedName>
</protein>
<comment type="caution">
    <text evidence="2">The sequence shown here is derived from an EMBL/GenBank/DDBJ whole genome shotgun (WGS) entry which is preliminary data.</text>
</comment>
<organism evidence="2 3">
    <name type="scientific">Flexivirga caeni</name>
    <dbReference type="NCBI Taxonomy" id="2294115"/>
    <lineage>
        <taxon>Bacteria</taxon>
        <taxon>Bacillati</taxon>
        <taxon>Actinomycetota</taxon>
        <taxon>Actinomycetes</taxon>
        <taxon>Micrococcales</taxon>
        <taxon>Dermacoccaceae</taxon>
        <taxon>Flexivirga</taxon>
    </lineage>
</organism>
<dbReference type="InterPro" id="IPR014710">
    <property type="entry name" value="RmlC-like_jellyroll"/>
</dbReference>
<dbReference type="InterPro" id="IPR039935">
    <property type="entry name" value="YML079W-like"/>
</dbReference>
<proteinExistence type="predicted"/>
<evidence type="ECO:0000259" key="1">
    <source>
        <dbReference type="Pfam" id="PF06172"/>
    </source>
</evidence>
<feature type="domain" description="DUF985" evidence="1">
    <location>
        <begin position="6"/>
        <end position="132"/>
    </location>
</feature>
<evidence type="ECO:0000313" key="3">
    <source>
        <dbReference type="Proteomes" id="UP000271678"/>
    </source>
</evidence>
<dbReference type="Pfam" id="PF06172">
    <property type="entry name" value="Cupin_5"/>
    <property type="match status" value="1"/>
</dbReference>
<name>A0A3M9M8C0_9MICO</name>
<accession>A0A3M9M8C0</accession>
<dbReference type="Proteomes" id="UP000271678">
    <property type="component" value="Unassembled WGS sequence"/>
</dbReference>
<evidence type="ECO:0000313" key="2">
    <source>
        <dbReference type="EMBL" id="RNI21726.1"/>
    </source>
</evidence>
<dbReference type="PANTHER" id="PTHR33387">
    <property type="entry name" value="RMLC-LIKE JELLY ROLL FOLD PROTEIN"/>
    <property type="match status" value="1"/>
</dbReference>
<dbReference type="EMBL" id="RJJQ01000010">
    <property type="protein sequence ID" value="RNI21726.1"/>
    <property type="molecule type" value="Genomic_DNA"/>
</dbReference>
<dbReference type="OrthoDB" id="9798288at2"/>
<dbReference type="PANTHER" id="PTHR33387:SF3">
    <property type="entry name" value="DUF985 DOMAIN-CONTAINING PROTEIN"/>
    <property type="match status" value="1"/>
</dbReference>
<dbReference type="InterPro" id="IPR011051">
    <property type="entry name" value="RmlC_Cupin_sf"/>
</dbReference>
<dbReference type="CDD" id="cd06121">
    <property type="entry name" value="cupin_YML079wp"/>
    <property type="match status" value="1"/>
</dbReference>
<dbReference type="AlphaFoldDB" id="A0A3M9M8C0"/>
<dbReference type="Gene3D" id="2.60.120.10">
    <property type="entry name" value="Jelly Rolls"/>
    <property type="match status" value="1"/>
</dbReference>
<sequence>MPADPKELGLQPHPEGGWFRETWRHPETVETPYGTRALATSVLFLLRPGEISAWHRVRSAELWIWQGGGPVHLTLGGTGAGPEETGVVTLGPGGQHVVAADEWQSAIPADPQRATLAACVVSPGFDFADFSLYC</sequence>
<reference evidence="2 3" key="1">
    <citation type="submission" date="2018-11" db="EMBL/GenBank/DDBJ databases">
        <title>Draft genome of Simplicispira Flexivirga sp. BO-16.</title>
        <authorList>
            <person name="Im W.T."/>
        </authorList>
    </citation>
    <scope>NUCLEOTIDE SEQUENCE [LARGE SCALE GENOMIC DNA]</scope>
    <source>
        <strain evidence="2 3">BO-16</strain>
    </source>
</reference>